<evidence type="ECO:0000313" key="12">
    <source>
        <dbReference type="EMBL" id="AEI96070.1"/>
    </source>
</evidence>
<dbReference type="CDD" id="cd00515">
    <property type="entry name" value="HAM1"/>
    <property type="match status" value="1"/>
</dbReference>
<dbReference type="OrthoDB" id="9807456at2"/>
<dbReference type="Pfam" id="PF01725">
    <property type="entry name" value="Ham1p_like"/>
    <property type="match status" value="1"/>
</dbReference>
<evidence type="ECO:0000256" key="8">
    <source>
        <dbReference type="ARBA" id="ARBA00051875"/>
    </source>
</evidence>
<keyword evidence="5 10" id="KW-0378">Hydrolase</keyword>
<evidence type="ECO:0000256" key="3">
    <source>
        <dbReference type="ARBA" id="ARBA00022723"/>
    </source>
</evidence>
<dbReference type="SUPFAM" id="SSF52972">
    <property type="entry name" value="ITPase-like"/>
    <property type="match status" value="1"/>
</dbReference>
<dbReference type="GO" id="GO:0046872">
    <property type="term" value="F:metal ion binding"/>
    <property type="evidence" value="ECO:0007669"/>
    <property type="project" value="UniProtKB-KW"/>
</dbReference>
<keyword evidence="7 10" id="KW-0546">Nucleotide metabolism</keyword>
<evidence type="ECO:0000256" key="5">
    <source>
        <dbReference type="ARBA" id="ARBA00022801"/>
    </source>
</evidence>
<keyword evidence="13" id="KW-1185">Reference proteome</keyword>
<evidence type="ECO:0000256" key="10">
    <source>
        <dbReference type="HAMAP-Rule" id="MF_01405"/>
    </source>
</evidence>
<dbReference type="Gene3D" id="3.90.950.10">
    <property type="match status" value="1"/>
</dbReference>
<dbReference type="PANTHER" id="PTHR11067:SF9">
    <property type="entry name" value="INOSINE TRIPHOSPHATE PYROPHOSPHATASE"/>
    <property type="match status" value="1"/>
</dbReference>
<proteinExistence type="inferred from homology"/>
<dbReference type="EMBL" id="CP002623">
    <property type="protein sequence ID" value="AEI96070.1"/>
    <property type="molecule type" value="Genomic_DNA"/>
</dbReference>
<dbReference type="InterPro" id="IPR029001">
    <property type="entry name" value="ITPase-like_fam"/>
</dbReference>
<dbReference type="GO" id="GO:0035870">
    <property type="term" value="F:dITP diphosphatase activity"/>
    <property type="evidence" value="ECO:0007669"/>
    <property type="project" value="UniProtKB-UniRule"/>
</dbReference>
<dbReference type="FunFam" id="3.90.950.10:FF:000001">
    <property type="entry name" value="dITP/XTP pyrophosphatase"/>
    <property type="match status" value="1"/>
</dbReference>
<dbReference type="InterPro" id="IPR020922">
    <property type="entry name" value="dITP/XTP_pyrophosphatase"/>
</dbReference>
<comment type="catalytic activity">
    <reaction evidence="10">
        <text>ITP + H2O = IMP + diphosphate + H(+)</text>
        <dbReference type="Rhea" id="RHEA:29399"/>
        <dbReference type="ChEBI" id="CHEBI:15377"/>
        <dbReference type="ChEBI" id="CHEBI:15378"/>
        <dbReference type="ChEBI" id="CHEBI:33019"/>
        <dbReference type="ChEBI" id="CHEBI:58053"/>
        <dbReference type="ChEBI" id="CHEBI:61402"/>
        <dbReference type="EC" id="3.6.1.66"/>
    </reaction>
</comment>
<keyword evidence="4 10" id="KW-0547">Nucleotide-binding</keyword>
<dbReference type="GO" id="GO:0005829">
    <property type="term" value="C:cytosol"/>
    <property type="evidence" value="ECO:0007669"/>
    <property type="project" value="TreeGrafter"/>
</dbReference>
<feature type="binding site" evidence="10">
    <location>
        <position position="76"/>
    </location>
    <ligand>
        <name>substrate</name>
    </ligand>
</feature>
<dbReference type="HAMAP" id="MF_01405">
    <property type="entry name" value="Non_canon_purine_NTPase"/>
    <property type="match status" value="1"/>
</dbReference>
<feature type="binding site" evidence="10">
    <location>
        <begin position="14"/>
        <end position="19"/>
    </location>
    <ligand>
        <name>substrate</name>
    </ligand>
</feature>
<evidence type="ECO:0000256" key="7">
    <source>
        <dbReference type="ARBA" id="ARBA00023080"/>
    </source>
</evidence>
<organism evidence="12 13">
    <name type="scientific">Roseobacter litoralis (strain ATCC 49566 / DSM 6996 / JCM 21268 / NBRC 15278 / OCh 149)</name>
    <dbReference type="NCBI Taxonomy" id="391595"/>
    <lineage>
        <taxon>Bacteria</taxon>
        <taxon>Pseudomonadati</taxon>
        <taxon>Pseudomonadota</taxon>
        <taxon>Alphaproteobacteria</taxon>
        <taxon>Rhodobacterales</taxon>
        <taxon>Roseobacteraceae</taxon>
        <taxon>Roseobacter</taxon>
    </lineage>
</organism>
<evidence type="ECO:0000256" key="1">
    <source>
        <dbReference type="ARBA" id="ARBA00008023"/>
    </source>
</evidence>
<dbReference type="PANTHER" id="PTHR11067">
    <property type="entry name" value="INOSINE TRIPHOSPHATE PYROPHOSPHATASE/HAM1 PROTEIN"/>
    <property type="match status" value="1"/>
</dbReference>
<evidence type="ECO:0000256" key="9">
    <source>
        <dbReference type="ARBA" id="ARBA00052017"/>
    </source>
</evidence>
<evidence type="ECO:0000256" key="4">
    <source>
        <dbReference type="ARBA" id="ARBA00022741"/>
    </source>
</evidence>
<gene>
    <name evidence="12" type="primary">rdgB</name>
    <name evidence="12" type="ordered locus">RLO149_c041740</name>
</gene>
<dbReference type="GO" id="GO:0000166">
    <property type="term" value="F:nucleotide binding"/>
    <property type="evidence" value="ECO:0007669"/>
    <property type="project" value="UniProtKB-KW"/>
</dbReference>
<comment type="catalytic activity">
    <reaction evidence="8 10">
        <text>dITP + H2O = dIMP + diphosphate + H(+)</text>
        <dbReference type="Rhea" id="RHEA:28342"/>
        <dbReference type="ChEBI" id="CHEBI:15377"/>
        <dbReference type="ChEBI" id="CHEBI:15378"/>
        <dbReference type="ChEBI" id="CHEBI:33019"/>
        <dbReference type="ChEBI" id="CHEBI:61194"/>
        <dbReference type="ChEBI" id="CHEBI:61382"/>
        <dbReference type="EC" id="3.6.1.66"/>
    </reaction>
</comment>
<dbReference type="GO" id="GO:0009146">
    <property type="term" value="P:purine nucleoside triphosphate catabolic process"/>
    <property type="evidence" value="ECO:0007669"/>
    <property type="project" value="UniProtKB-UniRule"/>
</dbReference>
<dbReference type="GO" id="GO:0009117">
    <property type="term" value="P:nucleotide metabolic process"/>
    <property type="evidence" value="ECO:0007669"/>
    <property type="project" value="UniProtKB-KW"/>
</dbReference>
<dbReference type="RefSeq" id="WP_013963949.1">
    <property type="nucleotide sequence ID" value="NC_015730.1"/>
</dbReference>
<dbReference type="NCBIfam" id="TIGR00042">
    <property type="entry name" value="RdgB/HAM1 family non-canonical purine NTP pyrophosphatase"/>
    <property type="match status" value="1"/>
</dbReference>
<feature type="binding site" evidence="10">
    <location>
        <position position="184"/>
    </location>
    <ligand>
        <name>substrate</name>
    </ligand>
</feature>
<dbReference type="Proteomes" id="UP000001353">
    <property type="component" value="Chromosome"/>
</dbReference>
<evidence type="ECO:0000256" key="11">
    <source>
        <dbReference type="RuleBase" id="RU003781"/>
    </source>
</evidence>
<comment type="similarity">
    <text evidence="1 10 11">Belongs to the HAM1 NTPase family.</text>
</comment>
<comment type="function">
    <text evidence="10">Pyrophosphatase that catalyzes the hydrolysis of nucleoside triphosphates to their monophosphate derivatives, with a high preference for the non-canonical purine nucleotides XTP (xanthosine triphosphate), dITP (deoxyinosine triphosphate) and ITP. Seems to function as a house-cleaning enzyme that removes non-canonical purine nucleotides from the nucleotide pool, thus preventing their incorporation into DNA/RNA and avoiding chromosomal lesions.</text>
</comment>
<dbReference type="STRING" id="391595.RLO149_c041740"/>
<keyword evidence="3 10" id="KW-0479">Metal-binding</keyword>
<dbReference type="AlphaFoldDB" id="F7ZGF4"/>
<dbReference type="GO" id="GO:0017111">
    <property type="term" value="F:ribonucleoside triphosphate phosphatase activity"/>
    <property type="evidence" value="ECO:0007669"/>
    <property type="project" value="InterPro"/>
</dbReference>
<dbReference type="HOGENOM" id="CLU_082080_0_0_5"/>
<feature type="binding site" evidence="10">
    <location>
        <position position="46"/>
    </location>
    <ligand>
        <name>Mg(2+)</name>
        <dbReference type="ChEBI" id="CHEBI:18420"/>
    </ligand>
</feature>
<comment type="catalytic activity">
    <reaction evidence="9 10">
        <text>XTP + H2O = XMP + diphosphate + H(+)</text>
        <dbReference type="Rhea" id="RHEA:28610"/>
        <dbReference type="ChEBI" id="CHEBI:15377"/>
        <dbReference type="ChEBI" id="CHEBI:15378"/>
        <dbReference type="ChEBI" id="CHEBI:33019"/>
        <dbReference type="ChEBI" id="CHEBI:57464"/>
        <dbReference type="ChEBI" id="CHEBI:61314"/>
        <dbReference type="EC" id="3.6.1.66"/>
    </reaction>
</comment>
<feature type="binding site" evidence="10">
    <location>
        <begin position="189"/>
        <end position="190"/>
    </location>
    <ligand>
        <name>substrate</name>
    </ligand>
</feature>
<dbReference type="KEGG" id="rli:RLO149_c041740"/>
<feature type="binding site" evidence="10">
    <location>
        <begin position="161"/>
        <end position="164"/>
    </location>
    <ligand>
        <name>substrate</name>
    </ligand>
</feature>
<protein>
    <recommendedName>
        <fullName evidence="10">dITP/XTP pyrophosphatase</fullName>
        <ecNumber evidence="10">3.6.1.66</ecNumber>
    </recommendedName>
    <alternativeName>
        <fullName evidence="10">Non-canonical purine NTP pyrophosphatase</fullName>
    </alternativeName>
    <alternativeName>
        <fullName evidence="10">Non-standard purine NTP pyrophosphatase</fullName>
    </alternativeName>
    <alternativeName>
        <fullName evidence="10">Nucleoside-triphosphate diphosphatase</fullName>
    </alternativeName>
    <alternativeName>
        <fullName evidence="10">Nucleoside-triphosphate pyrophosphatase</fullName>
        <shortName evidence="10">NTPase</shortName>
    </alternativeName>
</protein>
<comment type="subunit">
    <text evidence="2 10">Homodimer.</text>
</comment>
<evidence type="ECO:0000313" key="13">
    <source>
        <dbReference type="Proteomes" id="UP000001353"/>
    </source>
</evidence>
<accession>F7ZGF4</accession>
<evidence type="ECO:0000256" key="6">
    <source>
        <dbReference type="ARBA" id="ARBA00022842"/>
    </source>
</evidence>
<dbReference type="GO" id="GO:0036222">
    <property type="term" value="F:XTP diphosphatase activity"/>
    <property type="evidence" value="ECO:0007669"/>
    <property type="project" value="UniProtKB-UniRule"/>
</dbReference>
<reference evidence="12 13" key="1">
    <citation type="journal article" date="2011" name="BMC Genomics">
        <title>Comparative genome analysis and genome-guided physiological analysis of Roseobacter litoralis.</title>
        <authorList>
            <person name="Kalhoefer D."/>
            <person name="Thole S."/>
            <person name="Voget S."/>
            <person name="Lehmann R."/>
            <person name="Liesegang H."/>
            <person name="Wollher A."/>
            <person name="Daniel R."/>
            <person name="Simon M."/>
            <person name="Brinkhoff T."/>
        </authorList>
    </citation>
    <scope>NUCLEOTIDE SEQUENCE [LARGE SCALE GENOMIC DNA]</scope>
    <source>
        <strain evidence="13">ATCC 49566 / DSM 6996 / JCM 21268 / NBRC 15278 / OCh 149</strain>
    </source>
</reference>
<feature type="active site" description="Proton acceptor" evidence="10">
    <location>
        <position position="75"/>
    </location>
</feature>
<comment type="cofactor">
    <cofactor evidence="10">
        <name>Mg(2+)</name>
        <dbReference type="ChEBI" id="CHEBI:18420"/>
    </cofactor>
    <text evidence="10">Binds 1 Mg(2+) ion per subunit.</text>
</comment>
<keyword evidence="6 10" id="KW-0460">Magnesium</keyword>
<dbReference type="EC" id="3.6.1.66" evidence="10"/>
<sequence>MTRKFDGTRILIATHNAGKLEEMQQLFAPYGVDVVGAAEMGLAEPEETETTFIGNARIKARAAVAATGLPALADDSGIEVEALNDAPGVYTADWAEIPNGRDFIMAMTKTHTKLEEINAPHPRRARFRATLVLAWPDGHDEVFDGRVNGTLVWPMRGKTGHGYDPMFQPDGHDITFAEMDPEQKNRISHRADAFQKLIAGCFG</sequence>
<feature type="binding site" evidence="10">
    <location>
        <position position="75"/>
    </location>
    <ligand>
        <name>Mg(2+)</name>
        <dbReference type="ChEBI" id="CHEBI:18420"/>
    </ligand>
</feature>
<dbReference type="eggNOG" id="COG0127">
    <property type="taxonomic scope" value="Bacteria"/>
</dbReference>
<evidence type="ECO:0000256" key="2">
    <source>
        <dbReference type="ARBA" id="ARBA00011738"/>
    </source>
</evidence>
<dbReference type="InterPro" id="IPR002637">
    <property type="entry name" value="RdgB/HAM1"/>
</dbReference>
<dbReference type="GO" id="GO:0036220">
    <property type="term" value="F:ITP diphosphatase activity"/>
    <property type="evidence" value="ECO:0007669"/>
    <property type="project" value="UniProtKB-UniRule"/>
</dbReference>
<name>F7ZGF4_ROSLO</name>